<protein>
    <submittedName>
        <fullName evidence="3">Uncharacterized protein</fullName>
    </submittedName>
</protein>
<dbReference type="WBParaSite" id="MhA1_Contig58.frz3.gene3">
    <property type="protein sequence ID" value="MhA1_Contig58.frz3.gene3"/>
    <property type="gene ID" value="MhA1_Contig58.frz3.gene3"/>
</dbReference>
<feature type="region of interest" description="Disordered" evidence="1">
    <location>
        <begin position="49"/>
        <end position="69"/>
    </location>
</feature>
<evidence type="ECO:0000256" key="1">
    <source>
        <dbReference type="SAM" id="MobiDB-lite"/>
    </source>
</evidence>
<keyword evidence="2" id="KW-1185">Reference proteome</keyword>
<accession>A0A1I8BTI8</accession>
<dbReference type="AlphaFoldDB" id="A0A1I8BTI8"/>
<sequence>MAEQHQRVETEKREEEEDKKIKLEIKKIVNDDELMKNLSTGKAKKILQFLQPPKKSSSSRSLARKGSDVAPTEICFCKKKIFVTRMVIHKRLHRRIQIKNLEDKISAIKRKKGIAAASQASTGDLEPIRKRGKDEDYESSILMKRKKGEED</sequence>
<evidence type="ECO:0000313" key="3">
    <source>
        <dbReference type="WBParaSite" id="MhA1_Contig58.frz3.gene3"/>
    </source>
</evidence>
<proteinExistence type="predicted"/>
<evidence type="ECO:0000313" key="2">
    <source>
        <dbReference type="Proteomes" id="UP000095281"/>
    </source>
</evidence>
<feature type="region of interest" description="Disordered" evidence="1">
    <location>
        <begin position="111"/>
        <end position="151"/>
    </location>
</feature>
<name>A0A1I8BTI8_MELHA</name>
<dbReference type="Proteomes" id="UP000095281">
    <property type="component" value="Unplaced"/>
</dbReference>
<reference evidence="3" key="1">
    <citation type="submission" date="2016-11" db="UniProtKB">
        <authorList>
            <consortium name="WormBaseParasite"/>
        </authorList>
    </citation>
    <scope>IDENTIFICATION</scope>
</reference>
<organism evidence="2 3">
    <name type="scientific">Meloidogyne hapla</name>
    <name type="common">Root-knot nematode worm</name>
    <dbReference type="NCBI Taxonomy" id="6305"/>
    <lineage>
        <taxon>Eukaryota</taxon>
        <taxon>Metazoa</taxon>
        <taxon>Ecdysozoa</taxon>
        <taxon>Nematoda</taxon>
        <taxon>Chromadorea</taxon>
        <taxon>Rhabditida</taxon>
        <taxon>Tylenchina</taxon>
        <taxon>Tylenchomorpha</taxon>
        <taxon>Tylenchoidea</taxon>
        <taxon>Meloidogynidae</taxon>
        <taxon>Meloidogyninae</taxon>
        <taxon>Meloidogyne</taxon>
    </lineage>
</organism>